<dbReference type="Proteomes" id="UP000186769">
    <property type="component" value="Unassembled WGS sequence"/>
</dbReference>
<evidence type="ECO:0000256" key="1">
    <source>
        <dbReference type="SAM" id="MobiDB-lite"/>
    </source>
</evidence>
<gene>
    <name evidence="2" type="ORF">BKH15_02870</name>
</gene>
<dbReference type="AlphaFoldDB" id="A0A1Q8XFU8"/>
<evidence type="ECO:0000313" key="2">
    <source>
        <dbReference type="EMBL" id="OLO79196.1"/>
    </source>
</evidence>
<reference evidence="2 3" key="1">
    <citation type="submission" date="2016-12" db="EMBL/GenBank/DDBJ databases">
        <title>Genomic comparison of strains in the 'Actinomyces naeslundii' group.</title>
        <authorList>
            <person name="Mughal S.R."/>
            <person name="Do T."/>
            <person name="Gilbert S.C."/>
            <person name="Witherden E.A."/>
            <person name="Didelot X."/>
            <person name="Beighton D."/>
        </authorList>
    </citation>
    <scope>NUCLEOTIDE SEQUENCE [LARGE SCALE GENOMIC DNA]</scope>
    <source>
        <strain evidence="2 3">G53E</strain>
    </source>
</reference>
<organism evidence="2 3">
    <name type="scientific">Actinomyces oris</name>
    <dbReference type="NCBI Taxonomy" id="544580"/>
    <lineage>
        <taxon>Bacteria</taxon>
        <taxon>Bacillati</taxon>
        <taxon>Actinomycetota</taxon>
        <taxon>Actinomycetes</taxon>
        <taxon>Actinomycetales</taxon>
        <taxon>Actinomycetaceae</taxon>
        <taxon>Actinomyces</taxon>
    </lineage>
</organism>
<feature type="compositionally biased region" description="Low complexity" evidence="1">
    <location>
        <begin position="28"/>
        <end position="45"/>
    </location>
</feature>
<comment type="caution">
    <text evidence="2">The sequence shown here is derived from an EMBL/GenBank/DDBJ whole genome shotgun (WGS) entry which is preliminary data.</text>
</comment>
<name>A0A1Q8XFU8_9ACTO</name>
<proteinExistence type="predicted"/>
<protein>
    <submittedName>
        <fullName evidence="2">Uncharacterized protein</fullName>
    </submittedName>
</protein>
<feature type="region of interest" description="Disordered" evidence="1">
    <location>
        <begin position="28"/>
        <end position="67"/>
    </location>
</feature>
<accession>A0A1Q8XFU8</accession>
<evidence type="ECO:0000313" key="3">
    <source>
        <dbReference type="Proteomes" id="UP000186769"/>
    </source>
</evidence>
<sequence length="67" mass="6579">MRLCRSAGSVRAAGSPVPARLFTADAAAAPGTSAAEETGGAPGPSWGEEGPEAWREDAGTDMGFASG</sequence>
<dbReference type="EMBL" id="MSKW01000005">
    <property type="protein sequence ID" value="OLO79196.1"/>
    <property type="molecule type" value="Genomic_DNA"/>
</dbReference>